<keyword evidence="2" id="KW-1185">Reference proteome</keyword>
<evidence type="ECO:0000313" key="2">
    <source>
        <dbReference type="Proteomes" id="UP000535543"/>
    </source>
</evidence>
<evidence type="ECO:0000313" key="1">
    <source>
        <dbReference type="EMBL" id="NMN97841.1"/>
    </source>
</evidence>
<proteinExistence type="predicted"/>
<dbReference type="EMBL" id="VCQU01000008">
    <property type="protein sequence ID" value="NMN97841.1"/>
    <property type="molecule type" value="Genomic_DNA"/>
</dbReference>
<name>A0A848KI57_9NOCA</name>
<accession>A0A848KI57</accession>
<comment type="caution">
    <text evidence="1">The sequence shown here is derived from an EMBL/GenBank/DDBJ whole genome shotgun (WGS) entry which is preliminary data.</text>
</comment>
<sequence>MSDNACLDYEVKIHLEQDTDDPVLSPDTDTISEDVHYLLILAGVLHILDQPTWPRHGVGDAIKVMYSITCPFRVDPSDRSPCEAVLRATSESSGKEYYTLVGLAERLVDLHLEFEGLELVAAGEIVLARYAHHHPEVWVDYLDRALTTLLRIRSIRAFKVMTVSTELGDFGLLPFGSHNSDEPIVAAAKGGTPSGDLFDVMDGLAADDAAAAGQLPSTRDLGQPALWAEPRTNDITTDPRWM</sequence>
<protein>
    <submittedName>
        <fullName evidence="1">Uncharacterized protein</fullName>
    </submittedName>
</protein>
<reference evidence="1 2" key="1">
    <citation type="submission" date="2019-05" db="EMBL/GenBank/DDBJ databases">
        <authorList>
            <person name="Lee S.D."/>
        </authorList>
    </citation>
    <scope>NUCLEOTIDE SEQUENCE [LARGE SCALE GENOMIC DNA]</scope>
    <source>
        <strain evidence="1 2">YC2-7</strain>
    </source>
</reference>
<organism evidence="1 2">
    <name type="scientific">Antrihabitans stalactiti</name>
    <dbReference type="NCBI Taxonomy" id="2584121"/>
    <lineage>
        <taxon>Bacteria</taxon>
        <taxon>Bacillati</taxon>
        <taxon>Actinomycetota</taxon>
        <taxon>Actinomycetes</taxon>
        <taxon>Mycobacteriales</taxon>
        <taxon>Nocardiaceae</taxon>
        <taxon>Antrihabitans</taxon>
    </lineage>
</organism>
<reference evidence="1 2" key="2">
    <citation type="submission" date="2020-06" db="EMBL/GenBank/DDBJ databases">
        <title>Antribacter stalactiti gen. nov., sp. nov., a new member of the family Nacardiaceae isolated from a cave.</title>
        <authorList>
            <person name="Kim I.S."/>
        </authorList>
    </citation>
    <scope>NUCLEOTIDE SEQUENCE [LARGE SCALE GENOMIC DNA]</scope>
    <source>
        <strain evidence="1 2">YC2-7</strain>
    </source>
</reference>
<dbReference type="Proteomes" id="UP000535543">
    <property type="component" value="Unassembled WGS sequence"/>
</dbReference>
<dbReference type="AlphaFoldDB" id="A0A848KI57"/>
<gene>
    <name evidence="1" type="ORF">FGL95_22645</name>
</gene>
<dbReference type="RefSeq" id="WP_169591078.1">
    <property type="nucleotide sequence ID" value="NZ_VCQU01000008.1"/>
</dbReference>